<dbReference type="Proteomes" id="UP000235145">
    <property type="component" value="Unassembled WGS sequence"/>
</dbReference>
<comment type="caution">
    <text evidence="3">The sequence shown here is derived from an EMBL/GenBank/DDBJ whole genome shotgun (WGS) entry which is preliminary data.</text>
</comment>
<dbReference type="PANTHER" id="PTHR37736:SF1">
    <property type="entry name" value="GLYCINE-RICH PROTEIN"/>
    <property type="match status" value="1"/>
</dbReference>
<sequence>MASAAAASDVTDGPVLTLINKRIRNLRKKLNRIAQLEESVSQGKSVIKNKEQEELLKSKPAIVAAVDELEKFRQPLSVAIDEEINLAIKHRQVKASENNGKEVDGDNISKTLDSAENVAAPQSDLLVEDLLSLIYFGSMFDVKSQSDFSSIMLTKTHERNCCLTYDYVTDDAAAVMLGERDLDLISMMGSLLISRPRDSSFSHQNALQRCIEHAKLWLSKSEQPIDSNSDVTYAALREKLAKIIGSDFFRITPAMKVTADVAAEAAGNYGFQVPVQVENSVTQHDQQEDDVTNFQRNENGEEEQSIPVKDSQKVEETAEISVETHPSGADNKEQYVPRRSYHNQRGGGGRNVGNGGRRGGYGNGRGGRSGGRGGPYQNGGRNQYNEQPGNYYPRNYNGGGRGRGGGRGGGGGHYSNGSNHHAPSGAEVAES</sequence>
<keyword evidence="1" id="KW-0175">Coiled coil</keyword>
<evidence type="ECO:0000256" key="2">
    <source>
        <dbReference type="SAM" id="MobiDB-lite"/>
    </source>
</evidence>
<feature type="compositionally biased region" description="Gly residues" evidence="2">
    <location>
        <begin position="345"/>
        <end position="377"/>
    </location>
</feature>
<dbReference type="EMBL" id="NBSK02000004">
    <property type="protein sequence ID" value="KAJ0212628.1"/>
    <property type="molecule type" value="Genomic_DNA"/>
</dbReference>
<reference evidence="3 4" key="1">
    <citation type="journal article" date="2017" name="Nat. Commun.">
        <title>Genome assembly with in vitro proximity ligation data and whole-genome triplication in lettuce.</title>
        <authorList>
            <person name="Reyes-Chin-Wo S."/>
            <person name="Wang Z."/>
            <person name="Yang X."/>
            <person name="Kozik A."/>
            <person name="Arikit S."/>
            <person name="Song C."/>
            <person name="Xia L."/>
            <person name="Froenicke L."/>
            <person name="Lavelle D.O."/>
            <person name="Truco M.J."/>
            <person name="Xia R."/>
            <person name="Zhu S."/>
            <person name="Xu C."/>
            <person name="Xu H."/>
            <person name="Xu X."/>
            <person name="Cox K."/>
            <person name="Korf I."/>
            <person name="Meyers B.C."/>
            <person name="Michelmore R.W."/>
        </authorList>
    </citation>
    <scope>NUCLEOTIDE SEQUENCE [LARGE SCALE GENOMIC DNA]</scope>
    <source>
        <strain evidence="4">cv. Salinas</strain>
        <tissue evidence="3">Seedlings</tissue>
    </source>
</reference>
<feature type="region of interest" description="Disordered" evidence="2">
    <location>
        <begin position="296"/>
        <end position="431"/>
    </location>
</feature>
<feature type="coiled-coil region" evidence="1">
    <location>
        <begin position="19"/>
        <end position="53"/>
    </location>
</feature>
<evidence type="ECO:0000313" key="4">
    <source>
        <dbReference type="Proteomes" id="UP000235145"/>
    </source>
</evidence>
<dbReference type="OrthoDB" id="69150at2759"/>
<feature type="compositionally biased region" description="Gly residues" evidence="2">
    <location>
        <begin position="397"/>
        <end position="414"/>
    </location>
</feature>
<evidence type="ECO:0000256" key="1">
    <source>
        <dbReference type="SAM" id="Coils"/>
    </source>
</evidence>
<evidence type="ECO:0008006" key="5">
    <source>
        <dbReference type="Google" id="ProtNLM"/>
    </source>
</evidence>
<gene>
    <name evidence="3" type="ORF">LSAT_V11C400160700</name>
</gene>
<organism evidence="3 4">
    <name type="scientific">Lactuca sativa</name>
    <name type="common">Garden lettuce</name>
    <dbReference type="NCBI Taxonomy" id="4236"/>
    <lineage>
        <taxon>Eukaryota</taxon>
        <taxon>Viridiplantae</taxon>
        <taxon>Streptophyta</taxon>
        <taxon>Embryophyta</taxon>
        <taxon>Tracheophyta</taxon>
        <taxon>Spermatophyta</taxon>
        <taxon>Magnoliopsida</taxon>
        <taxon>eudicotyledons</taxon>
        <taxon>Gunneridae</taxon>
        <taxon>Pentapetalae</taxon>
        <taxon>asterids</taxon>
        <taxon>campanulids</taxon>
        <taxon>Asterales</taxon>
        <taxon>Asteraceae</taxon>
        <taxon>Cichorioideae</taxon>
        <taxon>Cichorieae</taxon>
        <taxon>Lactucinae</taxon>
        <taxon>Lactuca</taxon>
    </lineage>
</organism>
<evidence type="ECO:0000313" key="3">
    <source>
        <dbReference type="EMBL" id="KAJ0212628.1"/>
    </source>
</evidence>
<accession>A0A9R1VWK2</accession>
<feature type="compositionally biased region" description="Low complexity" evidence="2">
    <location>
        <begin position="378"/>
        <end position="396"/>
    </location>
</feature>
<dbReference type="Gramene" id="rna-gnl|WGS:NBSK|LSAT_4X9400_mrna">
    <property type="protein sequence ID" value="cds-PLY87388.1"/>
    <property type="gene ID" value="gene-LSAT_4X9400"/>
</dbReference>
<proteinExistence type="predicted"/>
<name>A0A9R1VWK2_LACSA</name>
<keyword evidence="4" id="KW-1185">Reference proteome</keyword>
<dbReference type="AlphaFoldDB" id="A0A9R1VWK2"/>
<dbReference type="PANTHER" id="PTHR37736">
    <property type="entry name" value="GLYCINE-RICH PROTEIN"/>
    <property type="match status" value="1"/>
</dbReference>
<protein>
    <recommendedName>
        <fullName evidence="5">Glycine-rich protein</fullName>
    </recommendedName>
</protein>